<dbReference type="Pfam" id="PF04773">
    <property type="entry name" value="FecR"/>
    <property type="match status" value="1"/>
</dbReference>
<dbReference type="InterPro" id="IPR012373">
    <property type="entry name" value="Ferrdict_sens_TM"/>
</dbReference>
<gene>
    <name evidence="4" type="ordered locus">Niako_7142</name>
</gene>
<dbReference type="OrthoDB" id="629393at2"/>
<feature type="domain" description="Protein FecR C-terminal" evidence="3">
    <location>
        <begin position="368"/>
        <end position="436"/>
    </location>
</feature>
<evidence type="ECO:0000259" key="3">
    <source>
        <dbReference type="Pfam" id="PF16344"/>
    </source>
</evidence>
<accession>G8T7R7</accession>
<dbReference type="Proteomes" id="UP000005438">
    <property type="component" value="Chromosome"/>
</dbReference>
<dbReference type="EMBL" id="CP003178">
    <property type="protein sequence ID" value="AEW03361.1"/>
    <property type="molecule type" value="Genomic_DNA"/>
</dbReference>
<evidence type="ECO:0000256" key="1">
    <source>
        <dbReference type="SAM" id="Phobius"/>
    </source>
</evidence>
<evidence type="ECO:0000313" key="5">
    <source>
        <dbReference type="Proteomes" id="UP000005438"/>
    </source>
</evidence>
<sequence length="437" mass="48668">MPASRLPAKKNIIFIPPRVFLPDSIYVARIFICQIMNQTQATDLLNRYSSGNCTVEEQQLVEAWYQELVNTGELEYGEREKESIQEAIETGLLQSISTGEEPYAEFPEYAPVRRMHRTWWAAAAILVCLSGTVFYLLNKRASTELAKGESTLKNDIEPGSNKAVLTLSNGKTILLDDAANGVVAQEGKAKVVKSGDGKLVYSSDNSSLEGPLSYNTLATPRKGQYQLRLPDGTKVWLNSESSIHYPTGFRGKERRVQITGEAYFEVTHDKEMPFVVEKGDMQVEVLGTHFDVNAYNDESAIRTTLLQGSVKVRIGNSRQVGTVRQSAIGNQSVILKPGQQVSLSQTSQLSHPIPVQTDEIMAWKNGLFHFESADIKTVMRQLARWYDVDVVYEGAAVKNDPLFVEISRNTRLSDVLKVLQESGSAKFTIQGRKIIVK</sequence>
<dbReference type="InterPro" id="IPR032508">
    <property type="entry name" value="FecR_C"/>
</dbReference>
<evidence type="ECO:0000313" key="4">
    <source>
        <dbReference type="EMBL" id="AEW03361.1"/>
    </source>
</evidence>
<dbReference type="PANTHER" id="PTHR30273:SF2">
    <property type="entry name" value="PROTEIN FECR"/>
    <property type="match status" value="1"/>
</dbReference>
<dbReference type="HOGENOM" id="CLU_050192_1_0_10"/>
<dbReference type="PATRIC" id="fig|700598.3.peg.7317"/>
<keyword evidence="1" id="KW-0812">Transmembrane</keyword>
<dbReference type="Pfam" id="PF16344">
    <property type="entry name" value="FecR_C"/>
    <property type="match status" value="1"/>
</dbReference>
<dbReference type="Gene3D" id="3.55.50.30">
    <property type="match status" value="1"/>
</dbReference>
<name>G8T7R7_NIAKG</name>
<feature type="transmembrane region" description="Helical" evidence="1">
    <location>
        <begin position="119"/>
        <end position="137"/>
    </location>
</feature>
<dbReference type="InterPro" id="IPR006860">
    <property type="entry name" value="FecR"/>
</dbReference>
<proteinExistence type="predicted"/>
<dbReference type="AlphaFoldDB" id="G8T7R7"/>
<keyword evidence="1" id="KW-1133">Transmembrane helix</keyword>
<dbReference type="GO" id="GO:0016989">
    <property type="term" value="F:sigma factor antagonist activity"/>
    <property type="evidence" value="ECO:0007669"/>
    <property type="project" value="TreeGrafter"/>
</dbReference>
<reference evidence="4 5" key="1">
    <citation type="submission" date="2011-12" db="EMBL/GenBank/DDBJ databases">
        <title>The complete genome of Niastella koreensis GR20-10.</title>
        <authorList>
            <consortium name="US DOE Joint Genome Institute (JGI-PGF)"/>
            <person name="Lucas S."/>
            <person name="Han J."/>
            <person name="Lapidus A."/>
            <person name="Bruce D."/>
            <person name="Goodwin L."/>
            <person name="Pitluck S."/>
            <person name="Peters L."/>
            <person name="Kyrpides N."/>
            <person name="Mavromatis K."/>
            <person name="Ivanova N."/>
            <person name="Mikhailova N."/>
            <person name="Davenport K."/>
            <person name="Saunders E."/>
            <person name="Detter J.C."/>
            <person name="Tapia R."/>
            <person name="Han C."/>
            <person name="Land M."/>
            <person name="Hauser L."/>
            <person name="Markowitz V."/>
            <person name="Cheng J.-F."/>
            <person name="Hugenholtz P."/>
            <person name="Woyke T."/>
            <person name="Wu D."/>
            <person name="Tindall B."/>
            <person name="Pomrenke H."/>
            <person name="Brambilla E."/>
            <person name="Klenk H.-P."/>
            <person name="Eisen J.A."/>
        </authorList>
    </citation>
    <scope>NUCLEOTIDE SEQUENCE [LARGE SCALE GENOMIC DNA]</scope>
    <source>
        <strain evidence="5">DSM 17620 / KACC 11465 / NBRC 106392 / GR20-10</strain>
    </source>
</reference>
<keyword evidence="1" id="KW-0472">Membrane</keyword>
<evidence type="ECO:0000259" key="2">
    <source>
        <dbReference type="Pfam" id="PF04773"/>
    </source>
</evidence>
<dbReference type="STRING" id="700598.Niako_7142"/>
<dbReference type="Gene3D" id="2.60.120.1440">
    <property type="match status" value="1"/>
</dbReference>
<dbReference type="eggNOG" id="COG3712">
    <property type="taxonomic scope" value="Bacteria"/>
</dbReference>
<feature type="domain" description="FecR protein" evidence="2">
    <location>
        <begin position="216"/>
        <end position="311"/>
    </location>
</feature>
<organism evidence="4 5">
    <name type="scientific">Niastella koreensis (strain DSM 17620 / KACC 11465 / NBRC 106392 / GR20-10)</name>
    <dbReference type="NCBI Taxonomy" id="700598"/>
    <lineage>
        <taxon>Bacteria</taxon>
        <taxon>Pseudomonadati</taxon>
        <taxon>Bacteroidota</taxon>
        <taxon>Chitinophagia</taxon>
        <taxon>Chitinophagales</taxon>
        <taxon>Chitinophagaceae</taxon>
        <taxon>Niastella</taxon>
    </lineage>
</organism>
<dbReference type="PANTHER" id="PTHR30273">
    <property type="entry name" value="PERIPLASMIC SIGNAL SENSOR AND SIGMA FACTOR ACTIVATOR FECR-RELATED"/>
    <property type="match status" value="1"/>
</dbReference>
<dbReference type="KEGG" id="nko:Niako_7142"/>
<protein>
    <submittedName>
        <fullName evidence="4">Anti-FecI sigma factor, FecR</fullName>
    </submittedName>
</protein>